<gene>
    <name evidence="2" type="ORF">TSG867_LOCUS3567</name>
</gene>
<protein>
    <submittedName>
        <fullName evidence="2">Uncharacterized protein</fullName>
    </submittedName>
</protein>
<name>A0A820F804_9BILA</name>
<evidence type="ECO:0000313" key="3">
    <source>
        <dbReference type="Proteomes" id="UP000663862"/>
    </source>
</evidence>
<comment type="caution">
    <text evidence="2">The sequence shown here is derived from an EMBL/GenBank/DDBJ whole genome shotgun (WGS) entry which is preliminary data.</text>
</comment>
<evidence type="ECO:0000256" key="1">
    <source>
        <dbReference type="SAM" id="MobiDB-lite"/>
    </source>
</evidence>
<accession>A0A820F804</accession>
<dbReference type="EMBL" id="CAJOBQ010000107">
    <property type="protein sequence ID" value="CAF4258759.1"/>
    <property type="molecule type" value="Genomic_DNA"/>
</dbReference>
<feature type="region of interest" description="Disordered" evidence="1">
    <location>
        <begin position="1"/>
        <end position="36"/>
    </location>
</feature>
<evidence type="ECO:0000313" key="2">
    <source>
        <dbReference type="EMBL" id="CAF4258759.1"/>
    </source>
</evidence>
<reference evidence="2" key="1">
    <citation type="submission" date="2021-02" db="EMBL/GenBank/DDBJ databases">
        <authorList>
            <person name="Nowell W R."/>
        </authorList>
    </citation>
    <scope>NUCLEOTIDE SEQUENCE</scope>
</reference>
<dbReference type="Proteomes" id="UP000663862">
    <property type="component" value="Unassembled WGS sequence"/>
</dbReference>
<dbReference type="AlphaFoldDB" id="A0A820F804"/>
<feature type="compositionally biased region" description="Acidic residues" evidence="1">
    <location>
        <begin position="98"/>
        <end position="108"/>
    </location>
</feature>
<sequence>MNTQTRKVTSRGRVVTNPKRFTPSSLSPPQPTNQPLKALNVIRHVQPGKRPMGTNRVRSRLSSIENQMNIDDDDDSDEADDDQPPKKIPRTISRSQFDELEDNEGNEELEGDYIESSQESMTNDSCQSDEEETTAIENNTASRINYESTPVNSGHNLYKLIGKDISDFSAKLNYLLDTHMERLEKRLNRLAASCLSIKTTSIEQFRSSSNEEFESAVDHEGFNLLQIYAKDYGEYARQVLRVLYKPDELTSSILPSSCNHFSRKQLDNERFRKFHRAVRNKYRISRSAYDEFFNVCLRRKLVNFLCYERKRFNKKQKIYEQEQQILNNNDGNTNPTPPNDNNE</sequence>
<organism evidence="2 3">
    <name type="scientific">Rotaria socialis</name>
    <dbReference type="NCBI Taxonomy" id="392032"/>
    <lineage>
        <taxon>Eukaryota</taxon>
        <taxon>Metazoa</taxon>
        <taxon>Spiralia</taxon>
        <taxon>Gnathifera</taxon>
        <taxon>Rotifera</taxon>
        <taxon>Eurotatoria</taxon>
        <taxon>Bdelloidea</taxon>
        <taxon>Philodinida</taxon>
        <taxon>Philodinidae</taxon>
        <taxon>Rotaria</taxon>
    </lineage>
</organism>
<feature type="region of interest" description="Disordered" evidence="1">
    <location>
        <begin position="67"/>
        <end position="108"/>
    </location>
</feature>
<feature type="compositionally biased region" description="Acidic residues" evidence="1">
    <location>
        <begin position="70"/>
        <end position="82"/>
    </location>
</feature>
<proteinExistence type="predicted"/>